<dbReference type="GO" id="GO:0006607">
    <property type="term" value="P:NLS-bearing protein import into nucleus"/>
    <property type="evidence" value="ECO:0007669"/>
    <property type="project" value="TreeGrafter"/>
</dbReference>
<feature type="region of interest" description="Disordered" evidence="9">
    <location>
        <begin position="137"/>
        <end position="166"/>
    </location>
</feature>
<dbReference type="GO" id="GO:0006999">
    <property type="term" value="P:nuclear pore organization"/>
    <property type="evidence" value="ECO:0007669"/>
    <property type="project" value="TreeGrafter"/>
</dbReference>
<dbReference type="GO" id="GO:0017056">
    <property type="term" value="F:structural constituent of nuclear pore"/>
    <property type="evidence" value="ECO:0007669"/>
    <property type="project" value="TreeGrafter"/>
</dbReference>
<feature type="compositionally biased region" description="Low complexity" evidence="9">
    <location>
        <begin position="609"/>
        <end position="620"/>
    </location>
</feature>
<keyword evidence="7 8" id="KW-0539">Nucleus</keyword>
<feature type="compositionally biased region" description="Polar residues" evidence="9">
    <location>
        <begin position="563"/>
        <end position="608"/>
    </location>
</feature>
<evidence type="ECO:0000256" key="5">
    <source>
        <dbReference type="ARBA" id="ARBA00023010"/>
    </source>
</evidence>
<feature type="compositionally biased region" description="Polar residues" evidence="9">
    <location>
        <begin position="515"/>
        <end position="538"/>
    </location>
</feature>
<protein>
    <recommendedName>
        <fullName evidence="10">RRM Nup35-type domain-containing protein</fullName>
    </recommendedName>
</protein>
<dbReference type="Gene3D" id="3.30.70.330">
    <property type="match status" value="1"/>
</dbReference>
<dbReference type="GO" id="GO:0003676">
    <property type="term" value="F:nucleic acid binding"/>
    <property type="evidence" value="ECO:0007669"/>
    <property type="project" value="InterPro"/>
</dbReference>
<evidence type="ECO:0000256" key="3">
    <source>
        <dbReference type="ARBA" id="ARBA00022816"/>
    </source>
</evidence>
<evidence type="ECO:0000259" key="10">
    <source>
        <dbReference type="PROSITE" id="PS51472"/>
    </source>
</evidence>
<dbReference type="OrthoDB" id="3365060at2759"/>
<organism evidence="11 12">
    <name type="scientific">Dispira parvispora</name>
    <dbReference type="NCBI Taxonomy" id="1520584"/>
    <lineage>
        <taxon>Eukaryota</taxon>
        <taxon>Fungi</taxon>
        <taxon>Fungi incertae sedis</taxon>
        <taxon>Zoopagomycota</taxon>
        <taxon>Kickxellomycotina</taxon>
        <taxon>Dimargaritomycetes</taxon>
        <taxon>Dimargaritales</taxon>
        <taxon>Dimargaritaceae</taxon>
        <taxon>Dispira</taxon>
    </lineage>
</organism>
<evidence type="ECO:0000313" key="12">
    <source>
        <dbReference type="Proteomes" id="UP001150925"/>
    </source>
</evidence>
<comment type="caution">
    <text evidence="11">The sequence shown here is derived from an EMBL/GenBank/DDBJ whole genome shotgun (WGS) entry which is preliminary data.</text>
</comment>
<feature type="domain" description="RRM Nup35-type" evidence="10">
    <location>
        <begin position="343"/>
        <end position="424"/>
    </location>
</feature>
<keyword evidence="5" id="KW-0811">Translocation</keyword>
<name>A0A9W8E0Q6_9FUNG</name>
<keyword evidence="2 8" id="KW-0813">Transport</keyword>
<dbReference type="Pfam" id="PF05172">
    <property type="entry name" value="RRM_Nup35"/>
    <property type="match status" value="1"/>
</dbReference>
<feature type="region of interest" description="Disordered" evidence="9">
    <location>
        <begin position="465"/>
        <end position="538"/>
    </location>
</feature>
<dbReference type="GO" id="GO:0044613">
    <property type="term" value="C:nuclear pore central transport channel"/>
    <property type="evidence" value="ECO:0007669"/>
    <property type="project" value="TreeGrafter"/>
</dbReference>
<evidence type="ECO:0000256" key="8">
    <source>
        <dbReference type="PROSITE-ProRule" id="PRU00804"/>
    </source>
</evidence>
<dbReference type="GO" id="GO:0051028">
    <property type="term" value="P:mRNA transport"/>
    <property type="evidence" value="ECO:0007669"/>
    <property type="project" value="UniProtKB-UniRule"/>
</dbReference>
<evidence type="ECO:0000313" key="11">
    <source>
        <dbReference type="EMBL" id="KAJ1954478.1"/>
    </source>
</evidence>
<feature type="compositionally biased region" description="Polar residues" evidence="9">
    <location>
        <begin position="758"/>
        <end position="771"/>
    </location>
</feature>
<evidence type="ECO:0000256" key="6">
    <source>
        <dbReference type="ARBA" id="ARBA00023132"/>
    </source>
</evidence>
<dbReference type="InterPro" id="IPR012677">
    <property type="entry name" value="Nucleotide-bd_a/b_plait_sf"/>
</dbReference>
<feature type="compositionally biased region" description="Polar residues" evidence="9">
    <location>
        <begin position="631"/>
        <end position="650"/>
    </location>
</feature>
<comment type="subcellular location">
    <subcellularLocation>
        <location evidence="1">Nucleus</location>
        <location evidence="1">Nuclear pore complex</location>
    </subcellularLocation>
</comment>
<dbReference type="Proteomes" id="UP001150925">
    <property type="component" value="Unassembled WGS sequence"/>
</dbReference>
<dbReference type="SUPFAM" id="SSF54928">
    <property type="entry name" value="RNA-binding domain, RBD"/>
    <property type="match status" value="1"/>
</dbReference>
<sequence>MFNSQSPLASMFQRSTSTIGANSQPADPNGSMLSRSATNNDLVLPTAASPLLSLYNPAAQTGLVQGGSNINQNNSGQPPLYNTAQQNTALFPSQPTAGATSSPNAAAPLDNSLSRLSQLWPDAAQPAATTHAPNVQPTLATYGQTPQDANFQSGQSLREDKGSTPQYLPSFLLGGVTGNPTDSPSSLVSREGSFFGASPYGENASSRRLVETSPGTNQGFRSPAESTQGLLQGRNPYGPPALQRRLSTGSGFGHNDMLTSRRKKEPIPMDMVTVIDDIPPATTLDDLATHTTTQGSDQSAVAANDLPANSTVPPSTGSSFARSNLTGPVPDTVYSTVPIQSLEQHGYKVTVFGFPPTAAQAVLQYFQAFGQVITCTVPTDNANYVTLVYAQPEEAHKALLCNGQIIGDNVMLGVKAGNQRTMDWMVKHKGLGGLWKSVEESAQNTSPSKLARGAGDFFRALTGGLGAHSQQQQSGSSMANNSMLSSMLQEPGGNQVNGQPSTISTTSPSLSTATQFRMSPFNNNTEPQIPGGNTNLPGRSLQQQALLASHYQATNGSRPGDTSLLSTSQLGSVAQPSQSNTTLLRQPSDGTAINGRTSSSPFGQLSGESQQDQPPRSSQPLGSGFSPLFPSATNRGASTTAVSPHQSHNATGGARLTRGENFDPVPPYQLSFARNSQYNPPIDTHTHRNSLNGSFGRASSGAAEEVGTKRRNSSVGPRAAPLPPALRKSSDVKEIPIKPIKLQSLGDKGDEGSAGRMGNTSRNGLWQSAMD</sequence>
<dbReference type="InterPro" id="IPR035979">
    <property type="entry name" value="RBD_domain_sf"/>
</dbReference>
<dbReference type="GO" id="GO:0044615">
    <property type="term" value="C:nuclear pore nuclear basket"/>
    <property type="evidence" value="ECO:0007669"/>
    <property type="project" value="TreeGrafter"/>
</dbReference>
<feature type="region of interest" description="Disordered" evidence="9">
    <location>
        <begin position="291"/>
        <end position="324"/>
    </location>
</feature>
<feature type="region of interest" description="Disordered" evidence="9">
    <location>
        <begin position="1"/>
        <end position="36"/>
    </location>
</feature>
<dbReference type="InterPro" id="IPR007846">
    <property type="entry name" value="RRM_NUP35_dom"/>
</dbReference>
<reference evidence="11" key="1">
    <citation type="submission" date="2022-07" db="EMBL/GenBank/DDBJ databases">
        <title>Phylogenomic reconstructions and comparative analyses of Kickxellomycotina fungi.</title>
        <authorList>
            <person name="Reynolds N.K."/>
            <person name="Stajich J.E."/>
            <person name="Barry K."/>
            <person name="Grigoriev I.V."/>
            <person name="Crous P."/>
            <person name="Smith M.E."/>
        </authorList>
    </citation>
    <scope>NUCLEOTIDE SEQUENCE</scope>
    <source>
        <strain evidence="11">RSA 1196</strain>
    </source>
</reference>
<feature type="region of interest" description="Disordered" evidence="9">
    <location>
        <begin position="198"/>
        <end position="269"/>
    </location>
</feature>
<feature type="compositionally biased region" description="Polar residues" evidence="9">
    <location>
        <begin position="137"/>
        <end position="156"/>
    </location>
</feature>
<dbReference type="EMBL" id="JANBPY010002564">
    <property type="protein sequence ID" value="KAJ1954478.1"/>
    <property type="molecule type" value="Genomic_DNA"/>
</dbReference>
<keyword evidence="6 8" id="KW-0906">Nuclear pore complex</keyword>
<dbReference type="PANTHER" id="PTHR21527:SF6">
    <property type="entry name" value="NUCLEOPORIN NUP35"/>
    <property type="match status" value="1"/>
</dbReference>
<dbReference type="AlphaFoldDB" id="A0A9W8E0Q6"/>
<proteinExistence type="predicted"/>
<feature type="compositionally biased region" description="Low complexity" evidence="9">
    <location>
        <begin position="501"/>
        <end position="514"/>
    </location>
</feature>
<dbReference type="GO" id="GO:0005543">
    <property type="term" value="F:phospholipid binding"/>
    <property type="evidence" value="ECO:0007669"/>
    <property type="project" value="TreeGrafter"/>
</dbReference>
<feature type="region of interest" description="Disordered" evidence="9">
    <location>
        <begin position="554"/>
        <end position="771"/>
    </location>
</feature>
<feature type="compositionally biased region" description="Polar residues" evidence="9">
    <location>
        <begin position="213"/>
        <end position="230"/>
    </location>
</feature>
<keyword evidence="4" id="KW-0653">Protein transport</keyword>
<feature type="compositionally biased region" description="Polar residues" evidence="9">
    <location>
        <begin position="294"/>
        <end position="324"/>
    </location>
</feature>
<evidence type="ECO:0000256" key="7">
    <source>
        <dbReference type="ARBA" id="ARBA00023242"/>
    </source>
</evidence>
<dbReference type="PROSITE" id="PS51472">
    <property type="entry name" value="RRM_NUP35"/>
    <property type="match status" value="1"/>
</dbReference>
<feature type="non-terminal residue" evidence="11">
    <location>
        <position position="771"/>
    </location>
</feature>
<evidence type="ECO:0000256" key="4">
    <source>
        <dbReference type="ARBA" id="ARBA00022927"/>
    </source>
</evidence>
<feature type="compositionally biased region" description="Low complexity" evidence="9">
    <location>
        <begin position="467"/>
        <end position="488"/>
    </location>
</feature>
<evidence type="ECO:0000256" key="2">
    <source>
        <dbReference type="ARBA" id="ARBA00022448"/>
    </source>
</evidence>
<accession>A0A9W8E0Q6</accession>
<evidence type="ECO:0000256" key="1">
    <source>
        <dbReference type="ARBA" id="ARBA00004567"/>
    </source>
</evidence>
<keyword evidence="12" id="KW-1185">Reference proteome</keyword>
<keyword evidence="3 8" id="KW-0509">mRNA transport</keyword>
<evidence type="ECO:0000256" key="9">
    <source>
        <dbReference type="SAM" id="MobiDB-lite"/>
    </source>
</evidence>
<gene>
    <name evidence="11" type="ORF">IWQ62_005750</name>
</gene>
<dbReference type="PANTHER" id="PTHR21527">
    <property type="entry name" value="NUCLEOPORIN NUP35"/>
    <property type="match status" value="1"/>
</dbReference>